<dbReference type="HOGENOM" id="CLU_1729427_0_0_11"/>
<organism evidence="2 3">
    <name type="scientific">Nakamurella multipartita (strain ATCC 700099 / DSM 44233 / CIP 104796 / JCM 9543 / NBRC 105858 / Y-104)</name>
    <name type="common">Microsphaera multipartita</name>
    <dbReference type="NCBI Taxonomy" id="479431"/>
    <lineage>
        <taxon>Bacteria</taxon>
        <taxon>Bacillati</taxon>
        <taxon>Actinomycetota</taxon>
        <taxon>Actinomycetes</taxon>
        <taxon>Nakamurellales</taxon>
        <taxon>Nakamurellaceae</taxon>
        <taxon>Nakamurella</taxon>
    </lineage>
</organism>
<gene>
    <name evidence="2" type="ordered locus">Namu_2180</name>
</gene>
<dbReference type="OrthoDB" id="5197548at2"/>
<name>C8XJ92_NAKMY</name>
<keyword evidence="1" id="KW-0812">Transmembrane</keyword>
<proteinExistence type="predicted"/>
<dbReference type="AlphaFoldDB" id="C8XJ92"/>
<protein>
    <submittedName>
        <fullName evidence="2">Uncharacterized protein</fullName>
    </submittedName>
</protein>
<accession>C8XJ92</accession>
<keyword evidence="1" id="KW-0472">Membrane</keyword>
<feature type="transmembrane region" description="Helical" evidence="1">
    <location>
        <begin position="105"/>
        <end position="127"/>
    </location>
</feature>
<evidence type="ECO:0000313" key="2">
    <source>
        <dbReference type="EMBL" id="ACV78557.1"/>
    </source>
</evidence>
<reference evidence="2 3" key="2">
    <citation type="journal article" date="2010" name="Stand. Genomic Sci.">
        <title>Complete genome sequence of Nakamurella multipartita type strain (Y-104).</title>
        <authorList>
            <person name="Tice H."/>
            <person name="Mayilraj S."/>
            <person name="Sims D."/>
            <person name="Lapidus A."/>
            <person name="Nolan M."/>
            <person name="Lucas S."/>
            <person name="Glavina Del Rio T."/>
            <person name="Copeland A."/>
            <person name="Cheng J.F."/>
            <person name="Meincke L."/>
            <person name="Bruce D."/>
            <person name="Goodwin L."/>
            <person name="Pitluck S."/>
            <person name="Ivanova N."/>
            <person name="Mavromatis K."/>
            <person name="Ovchinnikova G."/>
            <person name="Pati A."/>
            <person name="Chen A."/>
            <person name="Palaniappan K."/>
            <person name="Land M."/>
            <person name="Hauser L."/>
            <person name="Chang Y.J."/>
            <person name="Jeffries C.D."/>
            <person name="Detter J.C."/>
            <person name="Brettin T."/>
            <person name="Rohde M."/>
            <person name="Goker M."/>
            <person name="Bristow J."/>
            <person name="Eisen J.A."/>
            <person name="Markowitz V."/>
            <person name="Hugenholtz P."/>
            <person name="Kyrpides N.C."/>
            <person name="Klenk H.P."/>
            <person name="Chen F."/>
        </authorList>
    </citation>
    <scope>NUCLEOTIDE SEQUENCE [LARGE SCALE GENOMIC DNA]</scope>
    <source>
        <strain evidence="3">ATCC 700099 / DSM 44233 / CIP 104796 / JCM 9543 / NBRC 105858 / Y-104</strain>
    </source>
</reference>
<evidence type="ECO:0000313" key="3">
    <source>
        <dbReference type="Proteomes" id="UP000002218"/>
    </source>
</evidence>
<dbReference type="Proteomes" id="UP000002218">
    <property type="component" value="Chromosome"/>
</dbReference>
<keyword evidence="1" id="KW-1133">Transmembrane helix</keyword>
<evidence type="ECO:0000256" key="1">
    <source>
        <dbReference type="SAM" id="Phobius"/>
    </source>
</evidence>
<sequence length="151" mass="16469">MARDLSYRRHQWPAGVTMVQIDRRFRALRVRPGRPIELRRAKDGDWEPLDVTSVGRARRPWVLRLALADGSRPTVRPFLPGEAGLPDCGARVGGIGDSQQLGNDVVSAVVAVVAIVFYVLASPFFLAATIRRASAARDLQAQLAAAIGSDR</sequence>
<dbReference type="InParanoid" id="C8XJ92"/>
<dbReference type="RefSeq" id="WP_015747449.1">
    <property type="nucleotide sequence ID" value="NC_013235.1"/>
</dbReference>
<reference evidence="3" key="1">
    <citation type="submission" date="2009-09" db="EMBL/GenBank/DDBJ databases">
        <title>The complete genome of Nakamurella multipartita DSM 44233.</title>
        <authorList>
            <consortium name="US DOE Joint Genome Institute (JGI-PGF)"/>
            <person name="Lucas S."/>
            <person name="Copeland A."/>
            <person name="Lapidus A."/>
            <person name="Glavina del Rio T."/>
            <person name="Dalin E."/>
            <person name="Tice H."/>
            <person name="Bruce D."/>
            <person name="Goodwin L."/>
            <person name="Pitluck S."/>
            <person name="Kyrpides N."/>
            <person name="Mavromatis K."/>
            <person name="Ivanova N."/>
            <person name="Ovchinnikova G."/>
            <person name="Sims D."/>
            <person name="Meincke L."/>
            <person name="Brettin T."/>
            <person name="Detter J.C."/>
            <person name="Han C."/>
            <person name="Larimer F."/>
            <person name="Land M."/>
            <person name="Hauser L."/>
            <person name="Markowitz V."/>
            <person name="Cheng J.-F."/>
            <person name="Hugenholtz P."/>
            <person name="Woyke T."/>
            <person name="Wu D."/>
            <person name="Klenk H.-P."/>
            <person name="Eisen J.A."/>
        </authorList>
    </citation>
    <scope>NUCLEOTIDE SEQUENCE [LARGE SCALE GENOMIC DNA]</scope>
    <source>
        <strain evidence="3">ATCC 700099 / DSM 44233 / CIP 104796 / JCM 9543 / NBRC 105858 / Y-104</strain>
    </source>
</reference>
<dbReference type="EMBL" id="CP001737">
    <property type="protein sequence ID" value="ACV78557.1"/>
    <property type="molecule type" value="Genomic_DNA"/>
</dbReference>
<dbReference type="STRING" id="479431.Namu_2180"/>
<dbReference type="KEGG" id="nml:Namu_2180"/>
<keyword evidence="3" id="KW-1185">Reference proteome</keyword>